<dbReference type="EMBL" id="CM042888">
    <property type="protein sequence ID" value="KAI4325278.1"/>
    <property type="molecule type" value="Genomic_DNA"/>
</dbReference>
<sequence length="97" mass="11022">MKRRGKALFSSWPLFGADKDDKTKSRGRGGGAYQAFEFDRELQLTMDAPSLQEMSYMDHVKKRHEEKGCLYAALFTLCCCCCCYETCECCVEALCCC</sequence>
<organism evidence="1 2">
    <name type="scientific">Melastoma candidum</name>
    <dbReference type="NCBI Taxonomy" id="119954"/>
    <lineage>
        <taxon>Eukaryota</taxon>
        <taxon>Viridiplantae</taxon>
        <taxon>Streptophyta</taxon>
        <taxon>Embryophyta</taxon>
        <taxon>Tracheophyta</taxon>
        <taxon>Spermatophyta</taxon>
        <taxon>Magnoliopsida</taxon>
        <taxon>eudicotyledons</taxon>
        <taxon>Gunneridae</taxon>
        <taxon>Pentapetalae</taxon>
        <taxon>rosids</taxon>
        <taxon>malvids</taxon>
        <taxon>Myrtales</taxon>
        <taxon>Melastomataceae</taxon>
        <taxon>Melastomatoideae</taxon>
        <taxon>Melastomateae</taxon>
        <taxon>Melastoma</taxon>
    </lineage>
</organism>
<name>A0ACB9MNL7_9MYRT</name>
<evidence type="ECO:0000313" key="2">
    <source>
        <dbReference type="Proteomes" id="UP001057402"/>
    </source>
</evidence>
<gene>
    <name evidence="1" type="ORF">MLD38_030691</name>
</gene>
<keyword evidence="2" id="KW-1185">Reference proteome</keyword>
<dbReference type="Proteomes" id="UP001057402">
    <property type="component" value="Chromosome 9"/>
</dbReference>
<proteinExistence type="predicted"/>
<accession>A0ACB9MNL7</accession>
<evidence type="ECO:0000313" key="1">
    <source>
        <dbReference type="EMBL" id="KAI4325278.1"/>
    </source>
</evidence>
<comment type="caution">
    <text evidence="1">The sequence shown here is derived from an EMBL/GenBank/DDBJ whole genome shotgun (WGS) entry which is preliminary data.</text>
</comment>
<reference evidence="2" key="1">
    <citation type="journal article" date="2023" name="Front. Plant Sci.">
        <title>Chromosomal-level genome assembly of Melastoma candidum provides insights into trichome evolution.</title>
        <authorList>
            <person name="Zhong Y."/>
            <person name="Wu W."/>
            <person name="Sun C."/>
            <person name="Zou P."/>
            <person name="Liu Y."/>
            <person name="Dai S."/>
            <person name="Zhou R."/>
        </authorList>
    </citation>
    <scope>NUCLEOTIDE SEQUENCE [LARGE SCALE GENOMIC DNA]</scope>
</reference>
<protein>
    <submittedName>
        <fullName evidence="1">Uncharacterized protein</fullName>
    </submittedName>
</protein>